<dbReference type="InterPro" id="IPR003439">
    <property type="entry name" value="ABC_transporter-like_ATP-bd"/>
</dbReference>
<gene>
    <name evidence="6" type="primary">artM_1</name>
    <name evidence="6" type="ORF">I598_1317</name>
</gene>
<dbReference type="InterPro" id="IPR017871">
    <property type="entry name" value="ABC_transporter-like_CS"/>
</dbReference>
<keyword evidence="4 6" id="KW-0067">ATP-binding</keyword>
<comment type="similarity">
    <text evidence="1">Belongs to the ABC transporter superfamily.</text>
</comment>
<sequence>MNALVEVTAASRTHGTVQVLAPTSLCLGAGQGAAVVGANGAGKSTLLRLVAGTDTPTAGTVTVLGLAAVDARLRRRTQVSRLLGAAPTYPDLTVAEHLRLVEVAWGGHHPGPGVDEALAGAHLERVRDQYPGELSSGESQLFALALTLYRPAALVLLDEPEQRLDAVWRDVARRLVLAALDRGRTVLAATHDPGLRDALADRGPVVELAAPAR</sequence>
<keyword evidence="2" id="KW-0813">Transport</keyword>
<dbReference type="InterPro" id="IPR003593">
    <property type="entry name" value="AAA+_ATPase"/>
</dbReference>
<evidence type="ECO:0000313" key="6">
    <source>
        <dbReference type="EMBL" id="ANC30877.1"/>
    </source>
</evidence>
<dbReference type="AlphaFoldDB" id="A0A168F450"/>
<dbReference type="InterPro" id="IPR027417">
    <property type="entry name" value="P-loop_NTPase"/>
</dbReference>
<evidence type="ECO:0000256" key="3">
    <source>
        <dbReference type="ARBA" id="ARBA00022741"/>
    </source>
</evidence>
<dbReference type="PANTHER" id="PTHR43335">
    <property type="entry name" value="ABC TRANSPORTER, ATP-BINDING PROTEIN"/>
    <property type="match status" value="1"/>
</dbReference>
<feature type="domain" description="ABC transporter" evidence="5">
    <location>
        <begin position="5"/>
        <end position="212"/>
    </location>
</feature>
<accession>A0A168F450</accession>
<dbReference type="Proteomes" id="UP000076794">
    <property type="component" value="Chromosome"/>
</dbReference>
<evidence type="ECO:0000256" key="4">
    <source>
        <dbReference type="ARBA" id="ARBA00022840"/>
    </source>
</evidence>
<dbReference type="PROSITE" id="PS50893">
    <property type="entry name" value="ABC_TRANSPORTER_2"/>
    <property type="match status" value="1"/>
</dbReference>
<dbReference type="GO" id="GO:0005524">
    <property type="term" value="F:ATP binding"/>
    <property type="evidence" value="ECO:0007669"/>
    <property type="project" value="UniProtKB-KW"/>
</dbReference>
<evidence type="ECO:0000256" key="1">
    <source>
        <dbReference type="ARBA" id="ARBA00005417"/>
    </source>
</evidence>
<dbReference type="SUPFAM" id="SSF52540">
    <property type="entry name" value="P-loop containing nucleoside triphosphate hydrolases"/>
    <property type="match status" value="1"/>
</dbReference>
<dbReference type="OrthoDB" id="6198786at2"/>
<dbReference type="SMART" id="SM00382">
    <property type="entry name" value="AAA"/>
    <property type="match status" value="1"/>
</dbReference>
<dbReference type="PROSITE" id="PS00211">
    <property type="entry name" value="ABC_TRANSPORTER_1"/>
    <property type="match status" value="1"/>
</dbReference>
<reference evidence="6 7" key="1">
    <citation type="submission" date="2016-01" db="EMBL/GenBank/DDBJ databases">
        <title>Complete genome sequence of a soil Actinobacterium, Isoptericola dokdonensis DS-3.</title>
        <authorList>
            <person name="Kwon S.-K."/>
            <person name="Kim J.F."/>
        </authorList>
    </citation>
    <scope>NUCLEOTIDE SEQUENCE [LARGE SCALE GENOMIC DNA]</scope>
    <source>
        <strain evidence="6 7">DS-3</strain>
    </source>
</reference>
<dbReference type="RefSeq" id="WP_068202276.1">
    <property type="nucleotide sequence ID" value="NZ_CP014209.1"/>
</dbReference>
<dbReference type="KEGG" id="ido:I598_1317"/>
<name>A0A168F450_9MICO</name>
<keyword evidence="3" id="KW-0547">Nucleotide-binding</keyword>
<dbReference type="GO" id="GO:0016887">
    <property type="term" value="F:ATP hydrolysis activity"/>
    <property type="evidence" value="ECO:0007669"/>
    <property type="project" value="InterPro"/>
</dbReference>
<dbReference type="Pfam" id="PF00005">
    <property type="entry name" value="ABC_tran"/>
    <property type="match status" value="1"/>
</dbReference>
<dbReference type="STRING" id="1300344.I598_1317"/>
<keyword evidence="7" id="KW-1185">Reference proteome</keyword>
<organism evidence="6 7">
    <name type="scientific">Isoptericola dokdonensis DS-3</name>
    <dbReference type="NCBI Taxonomy" id="1300344"/>
    <lineage>
        <taxon>Bacteria</taxon>
        <taxon>Bacillati</taxon>
        <taxon>Actinomycetota</taxon>
        <taxon>Actinomycetes</taxon>
        <taxon>Micrococcales</taxon>
        <taxon>Promicromonosporaceae</taxon>
        <taxon>Isoptericola</taxon>
    </lineage>
</organism>
<evidence type="ECO:0000313" key="7">
    <source>
        <dbReference type="Proteomes" id="UP000076794"/>
    </source>
</evidence>
<proteinExistence type="inferred from homology"/>
<dbReference type="EMBL" id="CP014209">
    <property type="protein sequence ID" value="ANC30877.1"/>
    <property type="molecule type" value="Genomic_DNA"/>
</dbReference>
<evidence type="ECO:0000259" key="5">
    <source>
        <dbReference type="PROSITE" id="PS50893"/>
    </source>
</evidence>
<protein>
    <submittedName>
        <fullName evidence="6">Arginine transport ATP-binding protein ArtM</fullName>
    </submittedName>
</protein>
<evidence type="ECO:0000256" key="2">
    <source>
        <dbReference type="ARBA" id="ARBA00022448"/>
    </source>
</evidence>
<dbReference type="Gene3D" id="3.40.50.300">
    <property type="entry name" value="P-loop containing nucleotide triphosphate hydrolases"/>
    <property type="match status" value="1"/>
</dbReference>
<dbReference type="PATRIC" id="fig|1300344.3.peg.1318"/>